<evidence type="ECO:0000259" key="1">
    <source>
        <dbReference type="Pfam" id="PF08246"/>
    </source>
</evidence>
<reference evidence="2 3" key="1">
    <citation type="journal article" date="2018" name="Nat. Ecol. Evol.">
        <title>Genomic signatures of mitonuclear coevolution across populations of Tigriopus californicus.</title>
        <authorList>
            <person name="Barreto F.S."/>
            <person name="Watson E.T."/>
            <person name="Lima T.G."/>
            <person name="Willett C.S."/>
            <person name="Edmands S."/>
            <person name="Li W."/>
            <person name="Burton R.S."/>
        </authorList>
    </citation>
    <scope>NUCLEOTIDE SEQUENCE [LARGE SCALE GENOMIC DNA]</scope>
    <source>
        <strain evidence="2 3">San Diego</strain>
    </source>
</reference>
<dbReference type="AlphaFoldDB" id="A0A553PIB1"/>
<dbReference type="Proteomes" id="UP000318571">
    <property type="component" value="Chromosome 5"/>
</dbReference>
<evidence type="ECO:0000313" key="2">
    <source>
        <dbReference type="EMBL" id="TRY77413.1"/>
    </source>
</evidence>
<name>A0A553PIB1_TIGCA</name>
<sequence>STAAYKVDTSDPDIDEFGIEFGDIVIDKDEKAKRAKALKENENAIRQHNEEFRRGKSGFYIELNELSDLPADEEEKQKF</sequence>
<feature type="non-terminal residue" evidence="2">
    <location>
        <position position="79"/>
    </location>
</feature>
<organism evidence="2 3">
    <name type="scientific">Tigriopus californicus</name>
    <name type="common">Marine copepod</name>
    <dbReference type="NCBI Taxonomy" id="6832"/>
    <lineage>
        <taxon>Eukaryota</taxon>
        <taxon>Metazoa</taxon>
        <taxon>Ecdysozoa</taxon>
        <taxon>Arthropoda</taxon>
        <taxon>Crustacea</taxon>
        <taxon>Multicrustacea</taxon>
        <taxon>Hexanauplia</taxon>
        <taxon>Copepoda</taxon>
        <taxon>Harpacticoida</taxon>
        <taxon>Harpacticidae</taxon>
        <taxon>Tigriopus</taxon>
    </lineage>
</organism>
<proteinExistence type="predicted"/>
<gene>
    <name evidence="2" type="ORF">TCAL_14061</name>
</gene>
<dbReference type="Gene3D" id="1.10.287.2250">
    <property type="match status" value="1"/>
</dbReference>
<accession>A0A553PIB1</accession>
<feature type="non-terminal residue" evidence="2">
    <location>
        <position position="1"/>
    </location>
</feature>
<dbReference type="InterPro" id="IPR013201">
    <property type="entry name" value="Prot_inhib_I29"/>
</dbReference>
<feature type="domain" description="Cathepsin propeptide inhibitor" evidence="1">
    <location>
        <begin position="26"/>
        <end position="72"/>
    </location>
</feature>
<protein>
    <recommendedName>
        <fullName evidence="1">Cathepsin propeptide inhibitor domain-containing protein</fullName>
    </recommendedName>
</protein>
<evidence type="ECO:0000313" key="3">
    <source>
        <dbReference type="Proteomes" id="UP000318571"/>
    </source>
</evidence>
<dbReference type="Pfam" id="PF08246">
    <property type="entry name" value="Inhibitor_I29"/>
    <property type="match status" value="1"/>
</dbReference>
<dbReference type="EMBL" id="VCGU01000004">
    <property type="protein sequence ID" value="TRY77413.1"/>
    <property type="molecule type" value="Genomic_DNA"/>
</dbReference>
<keyword evidence="3" id="KW-1185">Reference proteome</keyword>
<comment type="caution">
    <text evidence="2">The sequence shown here is derived from an EMBL/GenBank/DDBJ whole genome shotgun (WGS) entry which is preliminary data.</text>
</comment>